<evidence type="ECO:0000256" key="2">
    <source>
        <dbReference type="ARBA" id="ARBA00007110"/>
    </source>
</evidence>
<dbReference type="SUPFAM" id="SSF52733">
    <property type="entry name" value="Nicotinate mononucleotide:5,6-dimethylbenzimidazole phosphoribosyltransferase (CobT)"/>
    <property type="match status" value="1"/>
</dbReference>
<keyword evidence="12" id="KW-1185">Reference proteome</keyword>
<reference evidence="11 12" key="1">
    <citation type="submission" date="2021-10" db="EMBL/GenBank/DDBJ databases">
        <authorList>
            <person name="Chen M."/>
        </authorList>
    </citation>
    <scope>NUCLEOTIDE SEQUENCE [LARGE SCALE GENOMIC DNA]</scope>
    <source>
        <strain evidence="11 12">H3-26</strain>
    </source>
</reference>
<comment type="catalytic activity">
    <reaction evidence="9 10">
        <text>5,6-dimethylbenzimidazole + nicotinate beta-D-ribonucleotide = alpha-ribazole 5'-phosphate + nicotinate + H(+)</text>
        <dbReference type="Rhea" id="RHEA:11196"/>
        <dbReference type="ChEBI" id="CHEBI:15378"/>
        <dbReference type="ChEBI" id="CHEBI:15890"/>
        <dbReference type="ChEBI" id="CHEBI:32544"/>
        <dbReference type="ChEBI" id="CHEBI:57502"/>
        <dbReference type="ChEBI" id="CHEBI:57918"/>
        <dbReference type="EC" id="2.4.2.21"/>
    </reaction>
</comment>
<feature type="active site" description="Proton acceptor" evidence="10">
    <location>
        <position position="329"/>
    </location>
</feature>
<dbReference type="InterPro" id="IPR023195">
    <property type="entry name" value="Nict_dMeBzImd_PRibTrfase_N"/>
</dbReference>
<evidence type="ECO:0000256" key="4">
    <source>
        <dbReference type="ARBA" id="ARBA00015486"/>
    </source>
</evidence>
<sequence>MSEPLKSSNLTYWNKAMKAIANDIALSAQARQSQLTKPLGSLGRLEDIAIWFAGRTGQITPKRLQAAICIFAADHGVAVEGVSAFPAEVTAQMVVNFMNGGAAISVLARENQATLNVIDVGVKNDYPNPINSQGKLFRSPVCAGTANLRITAAMTEAQYQKAWQIGVASAVHAIESGKNLLIGGEMGIANTTAAAALICALTDHAADEIVGLGTGIELSARQHKIQVVNDALARATAAGAHSPLDWLREVGGLEIAALAGYYTAAAEAGVPILLDGFITTAAALVAVKAKPEVADWLLASHVSQEQGHRAALAALNLTPLLDLGLRLGEGSGAALALPILQSALTLHREMATFAEAGVAAGAM</sequence>
<dbReference type="EC" id="2.4.2.21" evidence="3 10"/>
<dbReference type="InterPro" id="IPR036087">
    <property type="entry name" value="Nict_dMeBzImd_PRibTrfase_sf"/>
</dbReference>
<evidence type="ECO:0000256" key="1">
    <source>
        <dbReference type="ARBA" id="ARBA00005049"/>
    </source>
</evidence>
<evidence type="ECO:0000256" key="3">
    <source>
        <dbReference type="ARBA" id="ARBA00011991"/>
    </source>
</evidence>
<dbReference type="GO" id="GO:0008939">
    <property type="term" value="F:nicotinate-nucleotide-dimethylbenzimidazole phosphoribosyltransferase activity"/>
    <property type="evidence" value="ECO:0007669"/>
    <property type="project" value="UniProtKB-EC"/>
</dbReference>
<dbReference type="NCBIfam" id="TIGR03160">
    <property type="entry name" value="cobT_DBIPRT"/>
    <property type="match status" value="1"/>
</dbReference>
<dbReference type="PANTHER" id="PTHR43463">
    <property type="entry name" value="NICOTINATE-NUCLEOTIDE--DIMETHYLBENZIMIDAZOLE PHOSPHORIBOSYLTRANSFERASE"/>
    <property type="match status" value="1"/>
</dbReference>
<evidence type="ECO:0000256" key="7">
    <source>
        <dbReference type="ARBA" id="ARBA00022679"/>
    </source>
</evidence>
<dbReference type="Gene3D" id="1.10.1610.10">
    <property type="match status" value="1"/>
</dbReference>
<dbReference type="EMBL" id="JAJAWG010000002">
    <property type="protein sequence ID" value="MCB5195863.1"/>
    <property type="molecule type" value="Genomic_DNA"/>
</dbReference>
<evidence type="ECO:0000256" key="8">
    <source>
        <dbReference type="ARBA" id="ARBA00030686"/>
    </source>
</evidence>
<keyword evidence="6 10" id="KW-0328">Glycosyltransferase</keyword>
<dbReference type="Proteomes" id="UP001198034">
    <property type="component" value="Unassembled WGS sequence"/>
</dbReference>
<comment type="pathway">
    <text evidence="1 10">Nucleoside biosynthesis; alpha-ribazole biosynthesis; alpha-ribazole from 5,6-dimethylbenzimidazole: step 1/2.</text>
</comment>
<gene>
    <name evidence="10 11" type="primary">cobT</name>
    <name evidence="11" type="ORF">LG219_06110</name>
</gene>
<dbReference type="NCBIfam" id="NF000996">
    <property type="entry name" value="PRK00105.1"/>
    <property type="match status" value="1"/>
</dbReference>
<dbReference type="Gene3D" id="3.40.50.10210">
    <property type="match status" value="1"/>
</dbReference>
<accession>A0ABS8BJH3</accession>
<proteinExistence type="inferred from homology"/>
<evidence type="ECO:0000256" key="10">
    <source>
        <dbReference type="HAMAP-Rule" id="MF_00230"/>
    </source>
</evidence>
<keyword evidence="5 10" id="KW-0169">Cobalamin biosynthesis</keyword>
<comment type="similarity">
    <text evidence="2 10">Belongs to the CobT family.</text>
</comment>
<dbReference type="InterPro" id="IPR003200">
    <property type="entry name" value="Nict_dMeBzImd_PRibTrfase"/>
</dbReference>
<dbReference type="HAMAP" id="MF_00230">
    <property type="entry name" value="CobT"/>
    <property type="match status" value="1"/>
</dbReference>
<comment type="function">
    <text evidence="10">Catalyzes the synthesis of alpha-ribazole-5'-phosphate from nicotinate mononucleotide (NAMN) and 5,6-dimethylbenzimidazole (DMB).</text>
</comment>
<evidence type="ECO:0000313" key="11">
    <source>
        <dbReference type="EMBL" id="MCB5195863.1"/>
    </source>
</evidence>
<dbReference type="InterPro" id="IPR017846">
    <property type="entry name" value="Nict_dMeBzImd_PRibTrfase_bact"/>
</dbReference>
<dbReference type="PANTHER" id="PTHR43463:SF1">
    <property type="entry name" value="NICOTINATE-NUCLEOTIDE--DIMETHYLBENZIMIDAZOLE PHOSPHORIBOSYLTRANSFERASE"/>
    <property type="match status" value="1"/>
</dbReference>
<comment type="caution">
    <text evidence="11">The sequence shown here is derived from an EMBL/GenBank/DDBJ whole genome shotgun (WGS) entry which is preliminary data.</text>
</comment>
<organism evidence="11 12">
    <name type="scientific">Deefgea salmonis</name>
    <dbReference type="NCBI Taxonomy" id="2875502"/>
    <lineage>
        <taxon>Bacteria</taxon>
        <taxon>Pseudomonadati</taxon>
        <taxon>Pseudomonadota</taxon>
        <taxon>Betaproteobacteria</taxon>
        <taxon>Neisseriales</taxon>
        <taxon>Chitinibacteraceae</taxon>
        <taxon>Deefgea</taxon>
    </lineage>
</organism>
<dbReference type="CDD" id="cd02439">
    <property type="entry name" value="DMB-PRT_CobT"/>
    <property type="match status" value="1"/>
</dbReference>
<evidence type="ECO:0000256" key="6">
    <source>
        <dbReference type="ARBA" id="ARBA00022676"/>
    </source>
</evidence>
<name>A0ABS8BJH3_9NEIS</name>
<dbReference type="RefSeq" id="WP_226763645.1">
    <property type="nucleotide sequence ID" value="NZ_JAJAWG010000002.1"/>
</dbReference>
<evidence type="ECO:0000256" key="5">
    <source>
        <dbReference type="ARBA" id="ARBA00022573"/>
    </source>
</evidence>
<evidence type="ECO:0000313" key="12">
    <source>
        <dbReference type="Proteomes" id="UP001198034"/>
    </source>
</evidence>
<dbReference type="Pfam" id="PF02277">
    <property type="entry name" value="DBI_PRT"/>
    <property type="match status" value="1"/>
</dbReference>
<protein>
    <recommendedName>
        <fullName evidence="4 10">Nicotinate-nucleotide--dimethylbenzimidazole phosphoribosyltransferase</fullName>
        <shortName evidence="10">NN:DBI PRT</shortName>
        <ecNumber evidence="3 10">2.4.2.21</ecNumber>
    </recommendedName>
    <alternativeName>
        <fullName evidence="8 10">N(1)-alpha-phosphoribosyltransferase</fullName>
    </alternativeName>
</protein>
<keyword evidence="7 10" id="KW-0808">Transferase</keyword>
<evidence type="ECO:0000256" key="9">
    <source>
        <dbReference type="ARBA" id="ARBA00047340"/>
    </source>
</evidence>